<evidence type="ECO:0000313" key="2">
    <source>
        <dbReference type="Proteomes" id="UP000440498"/>
    </source>
</evidence>
<dbReference type="InterPro" id="IPR035069">
    <property type="entry name" value="TTHA1013/TTHA0281-like"/>
</dbReference>
<sequence>MTWPNGKRICEENVMTGKNDNQVRAILARPYVRRLLPDEAGGYTAYIHEFPGCVAEGDTANEALFNLDKVAASWLAVSLAHGQPIAEPIEPFDFSGKVALRIPRSLHRDVAELAQLQGCSVNQLLSVAISEYVGRQGLPQLSVGPPARAKSNIVSK</sequence>
<dbReference type="InterPro" id="IPR010985">
    <property type="entry name" value="Ribbon_hlx_hlx"/>
</dbReference>
<keyword evidence="2" id="KW-1185">Reference proteome</keyword>
<organism evidence="1 2">
    <name type="scientific">Rugamonas aquatica</name>
    <dbReference type="NCBI Taxonomy" id="2743357"/>
    <lineage>
        <taxon>Bacteria</taxon>
        <taxon>Pseudomonadati</taxon>
        <taxon>Pseudomonadota</taxon>
        <taxon>Betaproteobacteria</taxon>
        <taxon>Burkholderiales</taxon>
        <taxon>Oxalobacteraceae</taxon>
        <taxon>Telluria group</taxon>
        <taxon>Rugamonas</taxon>
    </lineage>
</organism>
<dbReference type="InterPro" id="IPR008651">
    <property type="entry name" value="Uncharacterised_HicB"/>
</dbReference>
<dbReference type="GO" id="GO:0006355">
    <property type="term" value="P:regulation of DNA-templated transcription"/>
    <property type="evidence" value="ECO:0007669"/>
    <property type="project" value="InterPro"/>
</dbReference>
<dbReference type="Gene3D" id="3.30.160.250">
    <property type="match status" value="1"/>
</dbReference>
<dbReference type="AlphaFoldDB" id="A0A6A7N1X4"/>
<gene>
    <name evidence="1" type="ORF">GEV02_12545</name>
</gene>
<reference evidence="1 2" key="1">
    <citation type="submission" date="2019-10" db="EMBL/GenBank/DDBJ databases">
        <title>Two novel species isolated from a subtropical stream in China.</title>
        <authorList>
            <person name="Lu H."/>
        </authorList>
    </citation>
    <scope>NUCLEOTIDE SEQUENCE [LARGE SCALE GENOMIC DNA]</scope>
    <source>
        <strain evidence="1 2">FT29W</strain>
    </source>
</reference>
<dbReference type="Proteomes" id="UP000440498">
    <property type="component" value="Unassembled WGS sequence"/>
</dbReference>
<comment type="caution">
    <text evidence="1">The sequence shown here is derived from an EMBL/GenBank/DDBJ whole genome shotgun (WGS) entry which is preliminary data.</text>
</comment>
<protein>
    <submittedName>
        <fullName evidence="1">Toxin-antitoxin system HicB family antitoxin</fullName>
    </submittedName>
</protein>
<proteinExistence type="predicted"/>
<name>A0A6A7N1X4_9BURK</name>
<evidence type="ECO:0000313" key="1">
    <source>
        <dbReference type="EMBL" id="MQA38987.1"/>
    </source>
</evidence>
<accession>A0A6A7N1X4</accession>
<dbReference type="SUPFAM" id="SSF143100">
    <property type="entry name" value="TTHA1013/TTHA0281-like"/>
    <property type="match status" value="1"/>
</dbReference>
<dbReference type="SUPFAM" id="SSF47598">
    <property type="entry name" value="Ribbon-helix-helix"/>
    <property type="match status" value="1"/>
</dbReference>
<dbReference type="Pfam" id="PF05534">
    <property type="entry name" value="HicB"/>
    <property type="match status" value="1"/>
</dbReference>
<dbReference type="EMBL" id="WHUG01000004">
    <property type="protein sequence ID" value="MQA38987.1"/>
    <property type="molecule type" value="Genomic_DNA"/>
</dbReference>